<sequence length="469" mass="51902">MKRILLTLLFGALLLATSTAQTTFSSKMPIDTETNNTPYIIESANLDNDQYPELVVTTQTSTGIQLYKNNGDGTFTEQTQVSTTLSFVYALVLEDVNGDNHIDIVAGSLDGNKIVWFQNDGFGNFGTEQLIANASSPVSMVFADIDNNGTRDLVVLLYYAGQTVWYSNLGGGSFSTAQTLISVANSYPGHIDIIDFDNDLDLDIVITNIYSYGNGTVEVYYNNFIQNGTVTYTKDTNTVDSGLYYVFYIKFADVDNDNNIDILVTDIGDGGVTGYLYWYKKETNGTYTRTTLTTSINNPSFIGFEDLDDDGLKDVVTANGASNATEPDLVWFRNLNNGVYSSENIISTSTSQIFSFSINDLDNDTDMDIAAVSFNENDLNWYENAKYSLGLNSSILNTFNIYPNPVKNKLYVKSPNNESFNVSVYDILGKNVVNSTISPNNPLDVSSLYNGIYIIKFEGHNKTFKFVKE</sequence>
<dbReference type="InterPro" id="IPR013517">
    <property type="entry name" value="FG-GAP"/>
</dbReference>
<dbReference type="NCBIfam" id="TIGR04183">
    <property type="entry name" value="Por_Secre_tail"/>
    <property type="match status" value="1"/>
</dbReference>
<dbReference type="InterPro" id="IPR028994">
    <property type="entry name" value="Integrin_alpha_N"/>
</dbReference>
<dbReference type="PANTHER" id="PTHR44103:SF1">
    <property type="entry name" value="PROPROTEIN CONVERTASE P"/>
    <property type="match status" value="1"/>
</dbReference>
<dbReference type="RefSeq" id="WP_134199079.1">
    <property type="nucleotide sequence ID" value="NZ_SOQZ01000002.1"/>
</dbReference>
<evidence type="ECO:0000313" key="5">
    <source>
        <dbReference type="Proteomes" id="UP000294930"/>
    </source>
</evidence>
<name>A0ABY2G5Z7_9FLAO</name>
<dbReference type="Pfam" id="PF18962">
    <property type="entry name" value="Por_Secre_tail"/>
    <property type="match status" value="1"/>
</dbReference>
<dbReference type="EMBL" id="SOQZ01000002">
    <property type="protein sequence ID" value="TDY12475.1"/>
    <property type="molecule type" value="Genomic_DNA"/>
</dbReference>
<reference evidence="4 5" key="1">
    <citation type="submission" date="2019-03" db="EMBL/GenBank/DDBJ databases">
        <title>Genomic Encyclopedia of Type Strains, Phase III (KMG-III): the genomes of soil and plant-associated and newly described type strains.</title>
        <authorList>
            <person name="Whitman W."/>
        </authorList>
    </citation>
    <scope>NUCLEOTIDE SEQUENCE [LARGE SCALE GENOMIC DNA]</scope>
    <source>
        <strain evidence="4 5">CGMCC 1.10957</strain>
    </source>
</reference>
<evidence type="ECO:0000256" key="1">
    <source>
        <dbReference type="ARBA" id="ARBA00022729"/>
    </source>
</evidence>
<keyword evidence="1 2" id="KW-0732">Signal</keyword>
<proteinExistence type="predicted"/>
<accession>A0ABY2G5Z7</accession>
<keyword evidence="5" id="KW-1185">Reference proteome</keyword>
<dbReference type="Gene3D" id="2.130.10.130">
    <property type="entry name" value="Integrin alpha, N-terminal"/>
    <property type="match status" value="2"/>
</dbReference>
<comment type="caution">
    <text evidence="4">The sequence shown here is derived from an EMBL/GenBank/DDBJ whole genome shotgun (WGS) entry which is preliminary data.</text>
</comment>
<feature type="chain" id="PRO_5046367402" evidence="2">
    <location>
        <begin position="21"/>
        <end position="469"/>
    </location>
</feature>
<dbReference type="Proteomes" id="UP000294930">
    <property type="component" value="Unassembled WGS sequence"/>
</dbReference>
<evidence type="ECO:0000256" key="2">
    <source>
        <dbReference type="SAM" id="SignalP"/>
    </source>
</evidence>
<feature type="domain" description="Secretion system C-terminal sorting" evidence="3">
    <location>
        <begin position="401"/>
        <end position="464"/>
    </location>
</feature>
<protein>
    <submittedName>
        <fullName evidence="4">Secreted protein (Por secretion system target)</fullName>
    </submittedName>
</protein>
<evidence type="ECO:0000313" key="4">
    <source>
        <dbReference type="EMBL" id="TDY12475.1"/>
    </source>
</evidence>
<dbReference type="SUPFAM" id="SSF69318">
    <property type="entry name" value="Integrin alpha N-terminal domain"/>
    <property type="match status" value="1"/>
</dbReference>
<evidence type="ECO:0000259" key="3">
    <source>
        <dbReference type="Pfam" id="PF18962"/>
    </source>
</evidence>
<dbReference type="PANTHER" id="PTHR44103">
    <property type="entry name" value="PROPROTEIN CONVERTASE P"/>
    <property type="match status" value="1"/>
</dbReference>
<dbReference type="Pfam" id="PF13517">
    <property type="entry name" value="FG-GAP_3"/>
    <property type="match status" value="2"/>
</dbReference>
<gene>
    <name evidence="4" type="ORF">A8975_1239</name>
</gene>
<feature type="signal peptide" evidence="2">
    <location>
        <begin position="1"/>
        <end position="20"/>
    </location>
</feature>
<organism evidence="4 5">
    <name type="scientific">Meridianimaribacter flavus</name>
    <dbReference type="NCBI Taxonomy" id="571115"/>
    <lineage>
        <taxon>Bacteria</taxon>
        <taxon>Pseudomonadati</taxon>
        <taxon>Bacteroidota</taxon>
        <taxon>Flavobacteriia</taxon>
        <taxon>Flavobacteriales</taxon>
        <taxon>Flavobacteriaceae</taxon>
        <taxon>Meridianimaribacter</taxon>
    </lineage>
</organism>
<dbReference type="InterPro" id="IPR026444">
    <property type="entry name" value="Secre_tail"/>
</dbReference>